<dbReference type="GO" id="GO:0005829">
    <property type="term" value="C:cytosol"/>
    <property type="evidence" value="ECO:0007669"/>
    <property type="project" value="TreeGrafter"/>
</dbReference>
<dbReference type="PANTHER" id="PTHR30511:SF0">
    <property type="entry name" value="ALANINE RACEMASE, CATABOLIC-RELATED"/>
    <property type="match status" value="1"/>
</dbReference>
<dbReference type="UniPathway" id="UPA00042">
    <property type="reaction ID" value="UER00497"/>
</dbReference>
<sequence length="389" mass="43176">MSKNKRVYADIDLDAVVYNMESMYKNIAPETKMAAVIKTDGYGHGAKEIAQAIESLPYLWGYAVATVDEAMVLRRHGIHKPVLILGITFEDQFPEMIEHDIRPAVCEYASAQKLSDAAVTAGKNCYVHIKIDTGMSRIGFQVGEKTAEIVAQIAKLPNIIVEGIFTHFARADETDKKYTYDQMERFQNMIHMIEEKGVSIPIKHCSNSAGIVEIPQANFDMVRAGITLYGLWPSDEVAKDIISLKPAMSLRSHVAFIKELEADRQISYGGTYTTTGTQKIATIPVGYGDGYARGLSNKGYVLIHGKKAPICGRVCMDQFMVDVTDIPDVKEGDVVTLLGTDGDYTITLEELGELSGRFNYEFACLITNRVPRIYHRNGKVISERPACIE</sequence>
<proteinExistence type="inferred from homology"/>
<dbReference type="RefSeq" id="WP_154428710.1">
    <property type="nucleotide sequence ID" value="NZ_VUNI01000003.1"/>
</dbReference>
<name>A0A6L5YQM4_9FIRM</name>
<dbReference type="EC" id="5.1.1.1" evidence="4"/>
<dbReference type="GO" id="GO:0009252">
    <property type="term" value="P:peptidoglycan biosynthetic process"/>
    <property type="evidence" value="ECO:0007669"/>
    <property type="project" value="TreeGrafter"/>
</dbReference>
<dbReference type="GO" id="GO:0008784">
    <property type="term" value="F:alanine racemase activity"/>
    <property type="evidence" value="ECO:0007669"/>
    <property type="project" value="UniProtKB-UniRule"/>
</dbReference>
<dbReference type="PANTHER" id="PTHR30511">
    <property type="entry name" value="ALANINE RACEMASE"/>
    <property type="match status" value="1"/>
</dbReference>
<feature type="binding site" evidence="4 6">
    <location>
        <position position="137"/>
    </location>
    <ligand>
        <name>substrate</name>
    </ligand>
</feature>
<dbReference type="InterPro" id="IPR009006">
    <property type="entry name" value="Ala_racemase/Decarboxylase_C"/>
</dbReference>
<dbReference type="FunFam" id="3.20.20.10:FF:000002">
    <property type="entry name" value="Alanine racemase"/>
    <property type="match status" value="1"/>
</dbReference>
<accession>A0A6L5YQM4</accession>
<dbReference type="InterPro" id="IPR001608">
    <property type="entry name" value="Ala_racemase_N"/>
</dbReference>
<reference evidence="8 9" key="1">
    <citation type="submission" date="2019-08" db="EMBL/GenBank/DDBJ databases">
        <title>In-depth cultivation of the pig gut microbiome towards novel bacterial diversity and tailored functional studies.</title>
        <authorList>
            <person name="Wylensek D."/>
            <person name="Hitch T.C.A."/>
            <person name="Clavel T."/>
        </authorList>
    </citation>
    <scope>NUCLEOTIDE SEQUENCE [LARGE SCALE GENOMIC DNA]</scope>
    <source>
        <strain evidence="8 9">MUC/MUC-530-WT-4D</strain>
    </source>
</reference>
<comment type="catalytic activity">
    <reaction evidence="4">
        <text>L-alanine = D-alanine</text>
        <dbReference type="Rhea" id="RHEA:20249"/>
        <dbReference type="ChEBI" id="CHEBI:57416"/>
        <dbReference type="ChEBI" id="CHEBI:57972"/>
        <dbReference type="EC" id="5.1.1.1"/>
    </reaction>
</comment>
<dbReference type="Gene3D" id="2.40.37.10">
    <property type="entry name" value="Lyase, Ornithine Decarboxylase, Chain A, domain 1"/>
    <property type="match status" value="1"/>
</dbReference>
<dbReference type="AlphaFoldDB" id="A0A6L5YQM4"/>
<dbReference type="InterPro" id="IPR011079">
    <property type="entry name" value="Ala_racemase_C"/>
</dbReference>
<dbReference type="HAMAP" id="MF_01201">
    <property type="entry name" value="Ala_racemase"/>
    <property type="match status" value="1"/>
</dbReference>
<organism evidence="8 9">
    <name type="scientific">Roseburia porci</name>
    <dbReference type="NCBI Taxonomy" id="2605790"/>
    <lineage>
        <taxon>Bacteria</taxon>
        <taxon>Bacillati</taxon>
        <taxon>Bacillota</taxon>
        <taxon>Clostridia</taxon>
        <taxon>Lachnospirales</taxon>
        <taxon>Lachnospiraceae</taxon>
        <taxon>Roseburia</taxon>
    </lineage>
</organism>
<dbReference type="Pfam" id="PF00842">
    <property type="entry name" value="Ala_racemase_C"/>
    <property type="match status" value="1"/>
</dbReference>
<feature type="active site" description="Proton acceptor; specific for D-alanine" evidence="4">
    <location>
        <position position="38"/>
    </location>
</feature>
<dbReference type="SUPFAM" id="SSF50621">
    <property type="entry name" value="Alanine racemase C-terminal domain-like"/>
    <property type="match status" value="1"/>
</dbReference>
<feature type="modified residue" description="N6-(pyridoxal phosphate)lysine" evidence="4 5">
    <location>
        <position position="38"/>
    </location>
</feature>
<feature type="active site" description="Proton acceptor; specific for L-alanine" evidence="4">
    <location>
        <position position="268"/>
    </location>
</feature>
<dbReference type="NCBIfam" id="TIGR00492">
    <property type="entry name" value="alr"/>
    <property type="match status" value="1"/>
</dbReference>
<evidence type="ECO:0000313" key="9">
    <source>
        <dbReference type="Proteomes" id="UP000474024"/>
    </source>
</evidence>
<feature type="domain" description="Alanine racemase C-terminal" evidence="7">
    <location>
        <begin position="247"/>
        <end position="375"/>
    </location>
</feature>
<dbReference type="Proteomes" id="UP000474024">
    <property type="component" value="Unassembled WGS sequence"/>
</dbReference>
<protein>
    <recommendedName>
        <fullName evidence="4">Alanine racemase</fullName>
        <ecNumber evidence="4">5.1.1.1</ecNumber>
    </recommendedName>
</protein>
<keyword evidence="9" id="KW-1185">Reference proteome</keyword>
<comment type="cofactor">
    <cofactor evidence="1 4 5">
        <name>pyridoxal 5'-phosphate</name>
        <dbReference type="ChEBI" id="CHEBI:597326"/>
    </cofactor>
</comment>
<feature type="binding site" evidence="4 6">
    <location>
        <position position="316"/>
    </location>
    <ligand>
        <name>substrate</name>
    </ligand>
</feature>
<dbReference type="SMART" id="SM01005">
    <property type="entry name" value="Ala_racemase_C"/>
    <property type="match status" value="1"/>
</dbReference>
<evidence type="ECO:0000256" key="6">
    <source>
        <dbReference type="PIRSR" id="PIRSR600821-52"/>
    </source>
</evidence>
<dbReference type="CDD" id="cd00430">
    <property type="entry name" value="PLPDE_III_AR"/>
    <property type="match status" value="1"/>
</dbReference>
<keyword evidence="3 4" id="KW-0413">Isomerase</keyword>
<dbReference type="GO" id="GO:0030632">
    <property type="term" value="P:D-alanine biosynthetic process"/>
    <property type="evidence" value="ECO:0007669"/>
    <property type="project" value="UniProtKB-UniRule"/>
</dbReference>
<evidence type="ECO:0000259" key="7">
    <source>
        <dbReference type="SMART" id="SM01005"/>
    </source>
</evidence>
<keyword evidence="2 4" id="KW-0663">Pyridoxal phosphate</keyword>
<dbReference type="PRINTS" id="PR00992">
    <property type="entry name" value="ALARACEMASE"/>
</dbReference>
<dbReference type="Gene3D" id="3.20.20.10">
    <property type="entry name" value="Alanine racemase"/>
    <property type="match status" value="1"/>
</dbReference>
<evidence type="ECO:0000256" key="3">
    <source>
        <dbReference type="ARBA" id="ARBA00023235"/>
    </source>
</evidence>
<evidence type="ECO:0000256" key="4">
    <source>
        <dbReference type="HAMAP-Rule" id="MF_01201"/>
    </source>
</evidence>
<dbReference type="EMBL" id="VUNI01000003">
    <property type="protein sequence ID" value="MST74001.1"/>
    <property type="molecule type" value="Genomic_DNA"/>
</dbReference>
<comment type="pathway">
    <text evidence="4">Amino-acid biosynthesis; D-alanine biosynthesis; D-alanine from L-alanine: step 1/1.</text>
</comment>
<gene>
    <name evidence="8" type="primary">alr</name>
    <name evidence="8" type="ORF">FYJ75_02975</name>
</gene>
<dbReference type="InterPro" id="IPR029066">
    <property type="entry name" value="PLP-binding_barrel"/>
</dbReference>
<dbReference type="Pfam" id="PF01168">
    <property type="entry name" value="Ala_racemase_N"/>
    <property type="match status" value="1"/>
</dbReference>
<dbReference type="GO" id="GO:0030170">
    <property type="term" value="F:pyridoxal phosphate binding"/>
    <property type="evidence" value="ECO:0007669"/>
    <property type="project" value="UniProtKB-UniRule"/>
</dbReference>
<dbReference type="InterPro" id="IPR000821">
    <property type="entry name" value="Ala_racemase"/>
</dbReference>
<evidence type="ECO:0000256" key="2">
    <source>
        <dbReference type="ARBA" id="ARBA00022898"/>
    </source>
</evidence>
<comment type="caution">
    <text evidence="8">The sequence shown here is derived from an EMBL/GenBank/DDBJ whole genome shotgun (WGS) entry which is preliminary data.</text>
</comment>
<evidence type="ECO:0000256" key="5">
    <source>
        <dbReference type="PIRSR" id="PIRSR600821-50"/>
    </source>
</evidence>
<dbReference type="SUPFAM" id="SSF51419">
    <property type="entry name" value="PLP-binding barrel"/>
    <property type="match status" value="1"/>
</dbReference>
<evidence type="ECO:0000256" key="1">
    <source>
        <dbReference type="ARBA" id="ARBA00001933"/>
    </source>
</evidence>
<comment type="similarity">
    <text evidence="4">Belongs to the alanine racemase family.</text>
</comment>
<evidence type="ECO:0000313" key="8">
    <source>
        <dbReference type="EMBL" id="MST74001.1"/>
    </source>
</evidence>
<comment type="function">
    <text evidence="4">Catalyzes the interconversion of L-alanine and D-alanine. May also act on other amino acids.</text>
</comment>